<evidence type="ECO:0000256" key="5">
    <source>
        <dbReference type="ARBA" id="ARBA00012807"/>
    </source>
</evidence>
<dbReference type="InterPro" id="IPR029028">
    <property type="entry name" value="Alpha/beta_knot_MTases"/>
</dbReference>
<comment type="function">
    <text evidence="1 15 17">Specifically methylates guanosine-37 in various tRNAs.</text>
</comment>
<keyword evidence="9 15" id="KW-0808">Transferase</keyword>
<dbReference type="NCBIfam" id="NF000648">
    <property type="entry name" value="PRK00026.1"/>
    <property type="match status" value="1"/>
</dbReference>
<dbReference type="SUPFAM" id="SSF75217">
    <property type="entry name" value="alpha/beta knot"/>
    <property type="match status" value="1"/>
</dbReference>
<dbReference type="Pfam" id="PF01746">
    <property type="entry name" value="tRNA_m1G_MT"/>
    <property type="match status" value="1"/>
</dbReference>
<evidence type="ECO:0000256" key="1">
    <source>
        <dbReference type="ARBA" id="ARBA00002634"/>
    </source>
</evidence>
<dbReference type="PANTHER" id="PTHR46417:SF1">
    <property type="entry name" value="TRNA (GUANINE-N(1)-)-METHYLTRANSFERASE"/>
    <property type="match status" value="1"/>
</dbReference>
<proteinExistence type="inferred from homology"/>
<protein>
    <recommendedName>
        <fullName evidence="6 15">tRNA (guanine-N(1)-)-methyltransferase</fullName>
        <ecNumber evidence="5 15">2.1.1.228</ecNumber>
    </recommendedName>
    <alternativeName>
        <fullName evidence="12 15">M1G-methyltransferase</fullName>
    </alternativeName>
    <alternativeName>
        <fullName evidence="13 15">tRNA [GM37] methyltransferase</fullName>
    </alternativeName>
</protein>
<comment type="catalytic activity">
    <reaction evidence="14 15 17">
        <text>guanosine(37) in tRNA + S-adenosyl-L-methionine = N(1)-methylguanosine(37) in tRNA + S-adenosyl-L-homocysteine + H(+)</text>
        <dbReference type="Rhea" id="RHEA:36899"/>
        <dbReference type="Rhea" id="RHEA-COMP:10145"/>
        <dbReference type="Rhea" id="RHEA-COMP:10147"/>
        <dbReference type="ChEBI" id="CHEBI:15378"/>
        <dbReference type="ChEBI" id="CHEBI:57856"/>
        <dbReference type="ChEBI" id="CHEBI:59789"/>
        <dbReference type="ChEBI" id="CHEBI:73542"/>
        <dbReference type="ChEBI" id="CHEBI:74269"/>
        <dbReference type="EC" id="2.1.1.228"/>
    </reaction>
</comment>
<dbReference type="HAMAP" id="MF_00605">
    <property type="entry name" value="TrmD"/>
    <property type="match status" value="1"/>
</dbReference>
<evidence type="ECO:0000256" key="8">
    <source>
        <dbReference type="ARBA" id="ARBA00022603"/>
    </source>
</evidence>
<dbReference type="GO" id="GO:0002939">
    <property type="term" value="P:tRNA N1-guanine methylation"/>
    <property type="evidence" value="ECO:0007669"/>
    <property type="project" value="TreeGrafter"/>
</dbReference>
<comment type="caution">
    <text evidence="19">The sequence shown here is derived from an EMBL/GenBank/DDBJ whole genome shotgun (WGS) entry which is preliminary data.</text>
</comment>
<keyword evidence="10 15" id="KW-0949">S-adenosyl-L-methionine</keyword>
<evidence type="ECO:0000256" key="11">
    <source>
        <dbReference type="ARBA" id="ARBA00022694"/>
    </source>
</evidence>
<dbReference type="PATRIC" id="fig|83552.4.peg.1377"/>
<comment type="subcellular location">
    <subcellularLocation>
        <location evidence="2 15 17">Cytoplasm</location>
    </subcellularLocation>
</comment>
<dbReference type="PIRSF" id="PIRSF000386">
    <property type="entry name" value="tRNA_mtase"/>
    <property type="match status" value="1"/>
</dbReference>
<gene>
    <name evidence="15 19" type="primary">trmD</name>
    <name evidence="19" type="ORF">DB43_GF00540</name>
</gene>
<feature type="domain" description="tRNA methyltransferase TRMD/TRM10-type" evidence="18">
    <location>
        <begin position="7"/>
        <end position="227"/>
    </location>
</feature>
<dbReference type="InterPro" id="IPR029026">
    <property type="entry name" value="tRNA_m1G_MTases_N"/>
</dbReference>
<evidence type="ECO:0000256" key="12">
    <source>
        <dbReference type="ARBA" id="ARBA00029736"/>
    </source>
</evidence>
<comment type="subunit">
    <text evidence="4 15 17">Homodimer.</text>
</comment>
<dbReference type="Proteomes" id="UP000031307">
    <property type="component" value="Unassembled WGS sequence"/>
</dbReference>
<comment type="similarity">
    <text evidence="3 15 17">Belongs to the RNA methyltransferase TrmD family.</text>
</comment>
<feature type="binding site" evidence="15 16">
    <location>
        <position position="115"/>
    </location>
    <ligand>
        <name>S-adenosyl-L-methionine</name>
        <dbReference type="ChEBI" id="CHEBI:59789"/>
    </ligand>
</feature>
<evidence type="ECO:0000256" key="13">
    <source>
        <dbReference type="ARBA" id="ARBA00033392"/>
    </source>
</evidence>
<dbReference type="CDD" id="cd18080">
    <property type="entry name" value="TrmD-like"/>
    <property type="match status" value="1"/>
</dbReference>
<dbReference type="NCBIfam" id="TIGR00088">
    <property type="entry name" value="trmD"/>
    <property type="match status" value="1"/>
</dbReference>
<sequence>MRLSKTRIDILSLFPDYFKGPFDESIIMQARKKGLLDIHLINIRDFADNRHRKVDDRPYGGGPGMVLMPEPVTKAIHSVKKAETRVIYLSPQGQPLTAAKCRELAGYSHLVLLCGHYEGIDQRAIDREVDEEISIGDYVLTNGCLAAIVLVDACVRFIPGILGHESAAAEDSFEKKRLDCPHYTRPEVFEGQAVPPVLLSGDHQRIAHWREMAAMEKTKQVRPDLLKND</sequence>
<accession>A0A0C1E8J3</accession>
<dbReference type="Gene3D" id="3.40.1280.10">
    <property type="match status" value="1"/>
</dbReference>
<dbReference type="GO" id="GO:0052906">
    <property type="term" value="F:tRNA (guanine(37)-N1)-methyltransferase activity"/>
    <property type="evidence" value="ECO:0007669"/>
    <property type="project" value="UniProtKB-UniRule"/>
</dbReference>
<evidence type="ECO:0000256" key="17">
    <source>
        <dbReference type="RuleBase" id="RU003464"/>
    </source>
</evidence>
<reference evidence="19 20" key="1">
    <citation type="journal article" date="2014" name="Mol. Biol. Evol.">
        <title>Massive expansion of Ubiquitination-related gene families within the Chlamydiae.</title>
        <authorList>
            <person name="Domman D."/>
            <person name="Collingro A."/>
            <person name="Lagkouvardos I."/>
            <person name="Gehre L."/>
            <person name="Weinmaier T."/>
            <person name="Rattei T."/>
            <person name="Subtil A."/>
            <person name="Horn M."/>
        </authorList>
    </citation>
    <scope>NUCLEOTIDE SEQUENCE [LARGE SCALE GENOMIC DNA]</scope>
    <source>
        <strain evidence="19 20">OEW1</strain>
    </source>
</reference>
<keyword evidence="11 15" id="KW-0819">tRNA processing</keyword>
<feature type="binding site" evidence="15 16">
    <location>
        <begin position="135"/>
        <end position="140"/>
    </location>
    <ligand>
        <name>S-adenosyl-L-methionine</name>
        <dbReference type="ChEBI" id="CHEBI:59789"/>
    </ligand>
</feature>
<evidence type="ECO:0000256" key="2">
    <source>
        <dbReference type="ARBA" id="ARBA00004496"/>
    </source>
</evidence>
<evidence type="ECO:0000259" key="18">
    <source>
        <dbReference type="Pfam" id="PF01746"/>
    </source>
</evidence>
<evidence type="ECO:0000256" key="7">
    <source>
        <dbReference type="ARBA" id="ARBA00022490"/>
    </source>
</evidence>
<name>A0A0C1E8J3_9BACT</name>
<evidence type="ECO:0000256" key="14">
    <source>
        <dbReference type="ARBA" id="ARBA00047783"/>
    </source>
</evidence>
<dbReference type="InterPro" id="IPR002649">
    <property type="entry name" value="tRNA_m1G_MeTrfase_TrmD"/>
</dbReference>
<evidence type="ECO:0000256" key="9">
    <source>
        <dbReference type="ARBA" id="ARBA00022679"/>
    </source>
</evidence>
<dbReference type="FunFam" id="3.40.1280.10:FF:000001">
    <property type="entry name" value="tRNA (guanine-N(1)-)-methyltransferase"/>
    <property type="match status" value="1"/>
</dbReference>
<evidence type="ECO:0000256" key="16">
    <source>
        <dbReference type="PIRSR" id="PIRSR000386-1"/>
    </source>
</evidence>
<evidence type="ECO:0000256" key="6">
    <source>
        <dbReference type="ARBA" id="ARBA00014679"/>
    </source>
</evidence>
<evidence type="ECO:0000256" key="4">
    <source>
        <dbReference type="ARBA" id="ARBA00011738"/>
    </source>
</evidence>
<dbReference type="EMBL" id="JSAM01000075">
    <property type="protein sequence ID" value="KIA77512.1"/>
    <property type="molecule type" value="Genomic_DNA"/>
</dbReference>
<dbReference type="Gene3D" id="1.10.1270.20">
    <property type="entry name" value="tRNA(m1g37)methyltransferase, domain 2"/>
    <property type="match status" value="1"/>
</dbReference>
<organism evidence="19 20">
    <name type="scientific">Parachlamydia acanthamoebae</name>
    <dbReference type="NCBI Taxonomy" id="83552"/>
    <lineage>
        <taxon>Bacteria</taxon>
        <taxon>Pseudomonadati</taxon>
        <taxon>Chlamydiota</taxon>
        <taxon>Chlamydiia</taxon>
        <taxon>Parachlamydiales</taxon>
        <taxon>Parachlamydiaceae</taxon>
        <taxon>Parachlamydia</taxon>
    </lineage>
</organism>
<dbReference type="EC" id="2.1.1.228" evidence="5 15"/>
<dbReference type="GO" id="GO:0005829">
    <property type="term" value="C:cytosol"/>
    <property type="evidence" value="ECO:0007669"/>
    <property type="project" value="TreeGrafter"/>
</dbReference>
<keyword evidence="8 15" id="KW-0489">Methyltransferase</keyword>
<dbReference type="PANTHER" id="PTHR46417">
    <property type="entry name" value="TRNA (GUANINE-N(1)-)-METHYLTRANSFERASE"/>
    <property type="match status" value="1"/>
</dbReference>
<evidence type="ECO:0000313" key="19">
    <source>
        <dbReference type="EMBL" id="KIA77512.1"/>
    </source>
</evidence>
<evidence type="ECO:0000256" key="3">
    <source>
        <dbReference type="ARBA" id="ARBA00007630"/>
    </source>
</evidence>
<dbReference type="AlphaFoldDB" id="A0A0C1E8J3"/>
<evidence type="ECO:0000256" key="15">
    <source>
        <dbReference type="HAMAP-Rule" id="MF_00605"/>
    </source>
</evidence>
<evidence type="ECO:0000313" key="20">
    <source>
        <dbReference type="Proteomes" id="UP000031307"/>
    </source>
</evidence>
<dbReference type="InterPro" id="IPR016009">
    <property type="entry name" value="tRNA_MeTrfase_TRMD/TRM10"/>
</dbReference>
<keyword evidence="7 15" id="KW-0963">Cytoplasm</keyword>
<evidence type="ECO:0000256" key="10">
    <source>
        <dbReference type="ARBA" id="ARBA00022691"/>
    </source>
</evidence>
<dbReference type="InterPro" id="IPR023148">
    <property type="entry name" value="tRNA_m1G_MeTrfase_C_sf"/>
</dbReference>